<evidence type="ECO:0000256" key="1">
    <source>
        <dbReference type="SAM" id="SignalP"/>
    </source>
</evidence>
<name>A0A9X2W1N6_9SPHN</name>
<proteinExistence type="predicted"/>
<dbReference type="AlphaFoldDB" id="A0A9X2W1N6"/>
<keyword evidence="3" id="KW-1185">Reference proteome</keyword>
<feature type="signal peptide" evidence="1">
    <location>
        <begin position="1"/>
        <end position="33"/>
    </location>
</feature>
<gene>
    <name evidence="2" type="ORF">N0B51_06490</name>
</gene>
<evidence type="ECO:0000313" key="2">
    <source>
        <dbReference type="EMBL" id="MCT2558624.1"/>
    </source>
</evidence>
<comment type="caution">
    <text evidence="2">The sequence shown here is derived from an EMBL/GenBank/DDBJ whole genome shotgun (WGS) entry which is preliminary data.</text>
</comment>
<accession>A0A9X2W1N6</accession>
<feature type="chain" id="PRO_5040835239" evidence="1">
    <location>
        <begin position="34"/>
        <end position="394"/>
    </location>
</feature>
<sequence length="394" mass="39908">MTTMFTPRLKMFCRAVGALLLALVALHSGAVLAQPTVDAVSTNSVNSSTVTFTHTVGSSSSRLILVTVAIAEKDADVSTVTYAGQPLTLIALTRGKGGDGAIEVWGRVAPAMGTNNVVVTLTKSRPSVIGVTSFFGVNQSAPWGTPATLLGDHFVPSISLAGSATQLIFGGIVTNGDTTYATADPGQTALWSIANGTGGAGLIGAGSTKAGAATNTLTWNLSQKDAWGIVAVPINSGGSPTISATLTSAPLNDPIRGTVNPLDIPGAVVTHSTTVQNSGTGAPDSNTVDVILAVPASTKLSVADIGGGSSGPVQFTNGTPPSSLTYTFTSLSSTTDDLEFSSDNGATWTYTPVADAQQLDGNVTRMRVRLKGAFAAAPSGTPTSFTLSYRTKID</sequence>
<dbReference type="EMBL" id="JAOAMV010000003">
    <property type="protein sequence ID" value="MCT2558624.1"/>
    <property type="molecule type" value="Genomic_DNA"/>
</dbReference>
<dbReference type="RefSeq" id="WP_259961499.1">
    <property type="nucleotide sequence ID" value="NZ_JAOAMV010000003.1"/>
</dbReference>
<reference evidence="2" key="1">
    <citation type="submission" date="2022-09" db="EMBL/GenBank/DDBJ databases">
        <title>The genome sequence of Tsuneonella sp. YG55.</title>
        <authorList>
            <person name="Liu Y."/>
        </authorList>
    </citation>
    <scope>NUCLEOTIDE SEQUENCE</scope>
    <source>
        <strain evidence="2">YG55</strain>
    </source>
</reference>
<dbReference type="Proteomes" id="UP001142648">
    <property type="component" value="Unassembled WGS sequence"/>
</dbReference>
<keyword evidence="1" id="KW-0732">Signal</keyword>
<organism evidence="2 3">
    <name type="scientific">Tsuneonella litorea</name>
    <dbReference type="NCBI Taxonomy" id="2976475"/>
    <lineage>
        <taxon>Bacteria</taxon>
        <taxon>Pseudomonadati</taxon>
        <taxon>Pseudomonadota</taxon>
        <taxon>Alphaproteobacteria</taxon>
        <taxon>Sphingomonadales</taxon>
        <taxon>Erythrobacteraceae</taxon>
        <taxon>Tsuneonella</taxon>
    </lineage>
</organism>
<protein>
    <submittedName>
        <fullName evidence="2">Uncharacterized protein</fullName>
    </submittedName>
</protein>
<evidence type="ECO:0000313" key="3">
    <source>
        <dbReference type="Proteomes" id="UP001142648"/>
    </source>
</evidence>